<dbReference type="PANTHER" id="PTHR10871:SF3">
    <property type="entry name" value="SMALL RIBOSOMAL SUBUNIT PROTEIN US13"/>
    <property type="match status" value="1"/>
</dbReference>
<name>A0AAW3B682_9TRYP</name>
<dbReference type="EMBL" id="JBAMZJ010000037">
    <property type="protein sequence ID" value="KAL0516991.1"/>
    <property type="molecule type" value="Genomic_DNA"/>
</dbReference>
<evidence type="ECO:0000313" key="7">
    <source>
        <dbReference type="Proteomes" id="UP001500493"/>
    </source>
</evidence>
<sequence>MSLTLIPDHFQHIVRLLNTNVEGKRKVPFALRMVKGVGIRFAYLVCKKTGIDVERRAGTLTAEELEKVAEVIVDPARFTPITHFQHIVRLLNTNVEGKRKVPFALRMVKGVGIRFAYLVCKKTGIDVERRAGTLTAEELEKVAEVIVDPARFKIPDWFLNRQRDPKTGKTEHLSSSMVDTRLRDDLERLKKMRAHRGVRHAYGLRVRGQHTCTSGRHGKTVGVSRGK</sequence>
<dbReference type="GO" id="GO:0003735">
    <property type="term" value="F:structural constituent of ribosome"/>
    <property type="evidence" value="ECO:0007669"/>
    <property type="project" value="InterPro"/>
</dbReference>
<dbReference type="GO" id="GO:0003723">
    <property type="term" value="F:RNA binding"/>
    <property type="evidence" value="ECO:0007669"/>
    <property type="project" value="InterPro"/>
</dbReference>
<keyword evidence="5" id="KW-0687">Ribonucleoprotein</keyword>
<dbReference type="SUPFAM" id="SSF46946">
    <property type="entry name" value="S13-like H2TH domain"/>
    <property type="match status" value="2"/>
</dbReference>
<dbReference type="PROSITE" id="PS50159">
    <property type="entry name" value="RIBOSOMAL_S13_2"/>
    <property type="match status" value="2"/>
</dbReference>
<proteinExistence type="inferred from homology"/>
<comment type="subcellular location">
    <subcellularLocation>
        <location evidence="1">Cytoplasm</location>
    </subcellularLocation>
</comment>
<evidence type="ECO:0000256" key="1">
    <source>
        <dbReference type="ARBA" id="ARBA00004496"/>
    </source>
</evidence>
<evidence type="ECO:0000313" key="6">
    <source>
        <dbReference type="EMBL" id="KAL0516991.1"/>
    </source>
</evidence>
<dbReference type="GO" id="GO:0006412">
    <property type="term" value="P:translation"/>
    <property type="evidence" value="ECO:0007669"/>
    <property type="project" value="InterPro"/>
</dbReference>
<protein>
    <submittedName>
        <fullName evidence="6">Ribosomal protein S13/S18</fullName>
    </submittedName>
</protein>
<dbReference type="Gene3D" id="1.10.8.50">
    <property type="match status" value="2"/>
</dbReference>
<organism evidence="6 7">
    <name type="scientific">Leishmania shawi</name>
    <dbReference type="NCBI Taxonomy" id="5680"/>
    <lineage>
        <taxon>Eukaryota</taxon>
        <taxon>Discoba</taxon>
        <taxon>Euglenozoa</taxon>
        <taxon>Kinetoplastea</taxon>
        <taxon>Metakinetoplastina</taxon>
        <taxon>Trypanosomatida</taxon>
        <taxon>Trypanosomatidae</taxon>
        <taxon>Leishmaniinae</taxon>
        <taxon>Leishmania</taxon>
        <taxon>Leishmania guyanensis species complex</taxon>
    </lineage>
</organism>
<dbReference type="FunFam" id="4.10.910.10:FF:000002">
    <property type="entry name" value="40S ribosomal protein S18"/>
    <property type="match status" value="1"/>
</dbReference>
<gene>
    <name evidence="6" type="ORF">Q4I32_007820</name>
</gene>
<dbReference type="GO" id="GO:0005829">
    <property type="term" value="C:cytosol"/>
    <property type="evidence" value="ECO:0007669"/>
    <property type="project" value="TreeGrafter"/>
</dbReference>
<evidence type="ECO:0000256" key="3">
    <source>
        <dbReference type="ARBA" id="ARBA00022490"/>
    </source>
</evidence>
<dbReference type="InterPro" id="IPR027437">
    <property type="entry name" value="Rbsml_uS13_C"/>
</dbReference>
<dbReference type="InterPro" id="IPR010979">
    <property type="entry name" value="Ribosomal_uS13-like_H2TH"/>
</dbReference>
<dbReference type="FunFam" id="1.10.8.50:FF:000001">
    <property type="entry name" value="30S ribosomal protein S13"/>
    <property type="match status" value="1"/>
</dbReference>
<reference evidence="6" key="1">
    <citation type="submission" date="2024-02" db="EMBL/GenBank/DDBJ databases">
        <title>FIRST GENOME SEQUENCES OF Leishmania (Viannia) shawi, Leishmania (Viannia) lindenbergi AND Leishmania (Viannia) utingensis.</title>
        <authorList>
            <person name="Resadore F."/>
            <person name="Custodio M.G.F."/>
            <person name="Boite M.C."/>
            <person name="Cupolillo E."/>
            <person name="Ferreira G.E.M."/>
        </authorList>
    </citation>
    <scope>NUCLEOTIDE SEQUENCE</scope>
    <source>
        <strain evidence="6">MHOM/BR/2013/18 LTA MLF</strain>
    </source>
</reference>
<dbReference type="HAMAP" id="MF_01315">
    <property type="entry name" value="Ribosomal_uS13"/>
    <property type="match status" value="1"/>
</dbReference>
<dbReference type="PANTHER" id="PTHR10871">
    <property type="entry name" value="30S RIBOSOMAL PROTEIN S13/40S RIBOSOMAL PROTEIN S18"/>
    <property type="match status" value="1"/>
</dbReference>
<dbReference type="FunFam" id="1.10.8.50:FF:000002">
    <property type="entry name" value="40S ribosomal protein S18"/>
    <property type="match status" value="1"/>
</dbReference>
<evidence type="ECO:0000256" key="4">
    <source>
        <dbReference type="ARBA" id="ARBA00022980"/>
    </source>
</evidence>
<comment type="similarity">
    <text evidence="2">Belongs to the universal ribosomal protein uS13 family.</text>
</comment>
<dbReference type="Gene3D" id="4.10.910.10">
    <property type="entry name" value="30s ribosomal protein s13, domain 2"/>
    <property type="match status" value="1"/>
</dbReference>
<dbReference type="PROSITE" id="PS00646">
    <property type="entry name" value="RIBOSOMAL_S13_1"/>
    <property type="match status" value="1"/>
</dbReference>
<dbReference type="NCBIfam" id="NF003140">
    <property type="entry name" value="PRK04053.1"/>
    <property type="match status" value="1"/>
</dbReference>
<dbReference type="InterPro" id="IPR001892">
    <property type="entry name" value="Ribosomal_uS13"/>
</dbReference>
<keyword evidence="4 6" id="KW-0689">Ribosomal protein</keyword>
<dbReference type="Proteomes" id="UP001500493">
    <property type="component" value="Unassembled WGS sequence"/>
</dbReference>
<dbReference type="InterPro" id="IPR018269">
    <property type="entry name" value="Ribosomal_uS13_CS"/>
</dbReference>
<comment type="caution">
    <text evidence="6">The sequence shown here is derived from an EMBL/GenBank/DDBJ whole genome shotgun (WGS) entry which is preliminary data.</text>
</comment>
<accession>A0AAW3B682</accession>
<dbReference type="Pfam" id="PF00416">
    <property type="entry name" value="Ribosomal_S13"/>
    <property type="match status" value="2"/>
</dbReference>
<evidence type="ECO:0000256" key="2">
    <source>
        <dbReference type="ARBA" id="ARBA00008080"/>
    </source>
</evidence>
<dbReference type="AlphaFoldDB" id="A0AAW3B682"/>
<dbReference type="GO" id="GO:0015935">
    <property type="term" value="C:small ribosomal subunit"/>
    <property type="evidence" value="ECO:0007669"/>
    <property type="project" value="TreeGrafter"/>
</dbReference>
<evidence type="ECO:0000256" key="5">
    <source>
        <dbReference type="ARBA" id="ARBA00023274"/>
    </source>
</evidence>
<keyword evidence="3" id="KW-0963">Cytoplasm</keyword>